<dbReference type="AlphaFoldDB" id="A0A0B1QBJ9"/>
<accession>A0A0B1QBJ9</accession>
<dbReference type="RefSeq" id="WP_039189955.1">
    <property type="nucleotide sequence ID" value="NZ_JRFJ01000001.1"/>
</dbReference>
<dbReference type="STRING" id="370622.LA66_07090"/>
<dbReference type="EMBL" id="JRFJ01000001">
    <property type="protein sequence ID" value="KHJ56312.1"/>
    <property type="molecule type" value="Genomic_DNA"/>
</dbReference>
<organism evidence="1 2">
    <name type="scientific">Aureimonas altamirensis</name>
    <dbReference type="NCBI Taxonomy" id="370622"/>
    <lineage>
        <taxon>Bacteria</taxon>
        <taxon>Pseudomonadati</taxon>
        <taxon>Pseudomonadota</taxon>
        <taxon>Alphaproteobacteria</taxon>
        <taxon>Hyphomicrobiales</taxon>
        <taxon>Aurantimonadaceae</taxon>
        <taxon>Aureimonas</taxon>
    </lineage>
</organism>
<comment type="caution">
    <text evidence="1">The sequence shown here is derived from an EMBL/GenBank/DDBJ whole genome shotgun (WGS) entry which is preliminary data.</text>
</comment>
<reference evidence="1 2" key="1">
    <citation type="submission" date="2014-09" db="EMBL/GenBank/DDBJ databases">
        <title>Isolation and characterization of Aurantimonas altamirensis ON-56566 from clinical sample following a dog bite.</title>
        <authorList>
            <person name="Eshaghi A."/>
            <person name="Li A."/>
            <person name="Shahinas D."/>
            <person name="Bahn P."/>
            <person name="Kus J.V."/>
            <person name="Patel S.N."/>
        </authorList>
    </citation>
    <scope>NUCLEOTIDE SEQUENCE [LARGE SCALE GENOMIC DNA]</scope>
    <source>
        <strain evidence="1 2">ON-56566</strain>
    </source>
</reference>
<dbReference type="Proteomes" id="UP000030826">
    <property type="component" value="Unassembled WGS sequence"/>
</dbReference>
<dbReference type="OrthoDB" id="7907803at2"/>
<sequence>MSDMIFAPPIAQGFPYAVQFEAAGNDVVFPDGIGLRAQVRERFTSSLITELTTENGGLVVINPQTVEVRIPASATSQASSFLMLDLVRTDQQDEQYLYFLLKIPVSQTVTKPE</sequence>
<evidence type="ECO:0000313" key="1">
    <source>
        <dbReference type="EMBL" id="KHJ56312.1"/>
    </source>
</evidence>
<name>A0A0B1QBJ9_9HYPH</name>
<protein>
    <submittedName>
        <fullName evidence="1">Uncharacterized protein</fullName>
    </submittedName>
</protein>
<evidence type="ECO:0000313" key="2">
    <source>
        <dbReference type="Proteomes" id="UP000030826"/>
    </source>
</evidence>
<gene>
    <name evidence="1" type="ORF">LA66_07090</name>
</gene>
<proteinExistence type="predicted"/>